<protein>
    <recommendedName>
        <fullName evidence="8">MADS-box domain-containing protein</fullName>
    </recommendedName>
</protein>
<dbReference type="Gramene" id="mRNA:MD12G0165200">
    <property type="protein sequence ID" value="CDS:MD12G0165200.1"/>
    <property type="gene ID" value="MD12G0165200"/>
</dbReference>
<keyword evidence="4" id="KW-0804">Transcription</keyword>
<evidence type="ECO:0000256" key="2">
    <source>
        <dbReference type="ARBA" id="ARBA00023015"/>
    </source>
</evidence>
<dbReference type="Gene3D" id="3.40.1810.10">
    <property type="entry name" value="Transcription factor, MADS-box"/>
    <property type="match status" value="1"/>
</dbReference>
<dbReference type="AlphaFoldDB" id="A0A498IJ48"/>
<feature type="region of interest" description="Disordered" evidence="7">
    <location>
        <begin position="161"/>
        <end position="181"/>
    </location>
</feature>
<feature type="domain" description="MADS-box" evidence="8">
    <location>
        <begin position="1"/>
        <end position="49"/>
    </location>
</feature>
<dbReference type="PROSITE" id="PS50066">
    <property type="entry name" value="MADS_BOX_2"/>
    <property type="match status" value="1"/>
</dbReference>
<evidence type="ECO:0000256" key="6">
    <source>
        <dbReference type="SAM" id="Coils"/>
    </source>
</evidence>
<dbReference type="InterPro" id="IPR036879">
    <property type="entry name" value="TF_MADSbox_sf"/>
</dbReference>
<keyword evidence="10" id="KW-1185">Reference proteome</keyword>
<keyword evidence="2" id="KW-0805">Transcription regulation</keyword>
<dbReference type="GO" id="GO:0000981">
    <property type="term" value="F:DNA-binding transcription factor activity, RNA polymerase II-specific"/>
    <property type="evidence" value="ECO:0007669"/>
    <property type="project" value="InterPro"/>
</dbReference>
<reference evidence="9 10" key="1">
    <citation type="submission" date="2018-10" db="EMBL/GenBank/DDBJ databases">
        <title>A high-quality apple genome assembly.</title>
        <authorList>
            <person name="Hu J."/>
        </authorList>
    </citation>
    <scope>NUCLEOTIDE SEQUENCE [LARGE SCALE GENOMIC DNA]</scope>
    <source>
        <strain evidence="10">cv. HFTH1</strain>
        <tissue evidence="9">Young leaf</tissue>
    </source>
</reference>
<proteinExistence type="predicted"/>
<evidence type="ECO:0000313" key="9">
    <source>
        <dbReference type="EMBL" id="RXH82097.1"/>
    </source>
</evidence>
<organism evidence="9 10">
    <name type="scientific">Malus domestica</name>
    <name type="common">Apple</name>
    <name type="synonym">Pyrus malus</name>
    <dbReference type="NCBI Taxonomy" id="3750"/>
    <lineage>
        <taxon>Eukaryota</taxon>
        <taxon>Viridiplantae</taxon>
        <taxon>Streptophyta</taxon>
        <taxon>Embryophyta</taxon>
        <taxon>Tracheophyta</taxon>
        <taxon>Spermatophyta</taxon>
        <taxon>Magnoliopsida</taxon>
        <taxon>eudicotyledons</taxon>
        <taxon>Gunneridae</taxon>
        <taxon>Pentapetalae</taxon>
        <taxon>rosids</taxon>
        <taxon>fabids</taxon>
        <taxon>Rosales</taxon>
        <taxon>Rosaceae</taxon>
        <taxon>Amygdaloideae</taxon>
        <taxon>Maleae</taxon>
        <taxon>Malus</taxon>
    </lineage>
</organism>
<dbReference type="KEGG" id="mdm:103451270"/>
<dbReference type="GO" id="GO:0000987">
    <property type="term" value="F:cis-regulatory region sequence-specific DNA binding"/>
    <property type="evidence" value="ECO:0007669"/>
    <property type="project" value="InterPro"/>
</dbReference>
<dbReference type="GO" id="GO:0046983">
    <property type="term" value="F:protein dimerization activity"/>
    <property type="evidence" value="ECO:0007669"/>
    <property type="project" value="InterPro"/>
</dbReference>
<evidence type="ECO:0000256" key="1">
    <source>
        <dbReference type="ARBA" id="ARBA00004123"/>
    </source>
</evidence>
<keyword evidence="6" id="KW-0175">Coiled coil</keyword>
<keyword evidence="3" id="KW-0238">DNA-binding</keyword>
<dbReference type="SUPFAM" id="SSF55455">
    <property type="entry name" value="SRF-like"/>
    <property type="match status" value="1"/>
</dbReference>
<dbReference type="PRINTS" id="PR00404">
    <property type="entry name" value="MADSDOMAIN"/>
</dbReference>
<dbReference type="OrthoDB" id="678337at2759"/>
<evidence type="ECO:0000256" key="4">
    <source>
        <dbReference type="ARBA" id="ARBA00023163"/>
    </source>
</evidence>
<accession>A0A498IJ48</accession>
<evidence type="ECO:0000256" key="7">
    <source>
        <dbReference type="SAM" id="MobiDB-lite"/>
    </source>
</evidence>
<dbReference type="CDD" id="cd00266">
    <property type="entry name" value="MADS_SRF_like"/>
    <property type="match status" value="1"/>
</dbReference>
<keyword evidence="5" id="KW-0539">Nucleus</keyword>
<dbReference type="Pfam" id="PF00319">
    <property type="entry name" value="SRF-TF"/>
    <property type="match status" value="1"/>
</dbReference>
<evidence type="ECO:0000256" key="3">
    <source>
        <dbReference type="ARBA" id="ARBA00023125"/>
    </source>
</evidence>
<name>A0A498IJ48_MALDO</name>
<dbReference type="EMBL" id="RDQH01000338">
    <property type="protein sequence ID" value="RXH82097.1"/>
    <property type="molecule type" value="Genomic_DNA"/>
</dbReference>
<comment type="subcellular location">
    <subcellularLocation>
        <location evidence="1">Nucleus</location>
    </subcellularLocation>
</comment>
<gene>
    <name evidence="9" type="ORF">DVH24_036438</name>
</gene>
<sequence length="212" mass="24365">MTRRKPKLAFIENDSSRKATFRKRRTGFMKKMYEINKLCDVPTCAIMYSPDMPQPDVWPDPSEVRRLIELLKNVPEKERNKKMVTHGMFLKQRIEKVQEKLNKLKKENREKELRMAMSQCLAGKPLNGLDFTNLHEMGWMIDEKLKDIAVTKSRKENELADINQPLVGQPPAHAASANENTQDAIQLAPWSVGDVLTSKFGDVDDQIMPLGD</sequence>
<dbReference type="Proteomes" id="UP000290289">
    <property type="component" value="Chromosome 12"/>
</dbReference>
<comment type="caution">
    <text evidence="9">The sequence shown here is derived from an EMBL/GenBank/DDBJ whole genome shotgun (WGS) entry which is preliminary data.</text>
</comment>
<dbReference type="InterPro" id="IPR050142">
    <property type="entry name" value="MADS-box/MEF2_TF"/>
</dbReference>
<evidence type="ECO:0000259" key="8">
    <source>
        <dbReference type="PROSITE" id="PS50066"/>
    </source>
</evidence>
<dbReference type="InterPro" id="IPR033897">
    <property type="entry name" value="SRF-like_MADS-box"/>
</dbReference>
<feature type="coiled-coil region" evidence="6">
    <location>
        <begin position="87"/>
        <end position="114"/>
    </location>
</feature>
<dbReference type="SMART" id="SM00432">
    <property type="entry name" value="MADS"/>
    <property type="match status" value="1"/>
</dbReference>
<evidence type="ECO:0000313" key="10">
    <source>
        <dbReference type="Proteomes" id="UP000290289"/>
    </source>
</evidence>
<dbReference type="GO" id="GO:0005634">
    <property type="term" value="C:nucleus"/>
    <property type="evidence" value="ECO:0007669"/>
    <property type="project" value="UniProtKB-SubCell"/>
</dbReference>
<evidence type="ECO:0000256" key="5">
    <source>
        <dbReference type="ARBA" id="ARBA00023242"/>
    </source>
</evidence>
<dbReference type="InterPro" id="IPR002100">
    <property type="entry name" value="TF_MADSbox"/>
</dbReference>
<dbReference type="GO" id="GO:0045944">
    <property type="term" value="P:positive regulation of transcription by RNA polymerase II"/>
    <property type="evidence" value="ECO:0007669"/>
    <property type="project" value="InterPro"/>
</dbReference>
<dbReference type="PANTHER" id="PTHR48019">
    <property type="entry name" value="SERUM RESPONSE FACTOR HOMOLOG"/>
    <property type="match status" value="1"/>
</dbReference>